<proteinExistence type="predicted"/>
<feature type="transmembrane region" description="Helical" evidence="5">
    <location>
        <begin position="119"/>
        <end position="140"/>
    </location>
</feature>
<dbReference type="Gene3D" id="1.20.1250.20">
    <property type="entry name" value="MFS general substrate transporter like domains"/>
    <property type="match status" value="1"/>
</dbReference>
<keyword evidence="3 5" id="KW-1133">Transmembrane helix</keyword>
<feature type="transmembrane region" description="Helical" evidence="5">
    <location>
        <begin position="370"/>
        <end position="391"/>
    </location>
</feature>
<feature type="transmembrane region" description="Helical" evidence="5">
    <location>
        <begin position="23"/>
        <end position="47"/>
    </location>
</feature>
<evidence type="ECO:0000256" key="5">
    <source>
        <dbReference type="SAM" id="Phobius"/>
    </source>
</evidence>
<dbReference type="Pfam" id="PF00083">
    <property type="entry name" value="Sugar_tr"/>
    <property type="match status" value="1"/>
</dbReference>
<name>A0ABD0T3C0_LOXSC</name>
<comment type="caution">
    <text evidence="7">The sequence shown here is derived from an EMBL/GenBank/DDBJ whole genome shotgun (WGS) entry which is preliminary data.</text>
</comment>
<comment type="subcellular location">
    <subcellularLocation>
        <location evidence="1">Membrane</location>
        <topology evidence="1">Multi-pass membrane protein</topology>
    </subcellularLocation>
</comment>
<evidence type="ECO:0000313" key="7">
    <source>
        <dbReference type="EMBL" id="KAL0832400.1"/>
    </source>
</evidence>
<feature type="transmembrane region" description="Helical" evidence="5">
    <location>
        <begin position="179"/>
        <end position="198"/>
    </location>
</feature>
<feature type="transmembrane region" description="Helical" evidence="5">
    <location>
        <begin position="152"/>
        <end position="173"/>
    </location>
</feature>
<dbReference type="SUPFAM" id="SSF103473">
    <property type="entry name" value="MFS general substrate transporter"/>
    <property type="match status" value="1"/>
</dbReference>
<organism evidence="7 8">
    <name type="scientific">Loxostege sticticalis</name>
    <name type="common">Beet webworm moth</name>
    <dbReference type="NCBI Taxonomy" id="481309"/>
    <lineage>
        <taxon>Eukaryota</taxon>
        <taxon>Metazoa</taxon>
        <taxon>Ecdysozoa</taxon>
        <taxon>Arthropoda</taxon>
        <taxon>Hexapoda</taxon>
        <taxon>Insecta</taxon>
        <taxon>Pterygota</taxon>
        <taxon>Neoptera</taxon>
        <taxon>Endopterygota</taxon>
        <taxon>Lepidoptera</taxon>
        <taxon>Glossata</taxon>
        <taxon>Ditrysia</taxon>
        <taxon>Pyraloidea</taxon>
        <taxon>Crambidae</taxon>
        <taxon>Pyraustinae</taxon>
        <taxon>Loxostege</taxon>
    </lineage>
</organism>
<dbReference type="PROSITE" id="PS50850">
    <property type="entry name" value="MFS"/>
    <property type="match status" value="1"/>
</dbReference>
<dbReference type="InterPro" id="IPR050549">
    <property type="entry name" value="MFS_Trehalose_Transporter"/>
</dbReference>
<dbReference type="InterPro" id="IPR020846">
    <property type="entry name" value="MFS_dom"/>
</dbReference>
<keyword evidence="2 5" id="KW-0812">Transmembrane</keyword>
<dbReference type="Proteomes" id="UP001549921">
    <property type="component" value="Unassembled WGS sequence"/>
</dbReference>
<dbReference type="PANTHER" id="PTHR48021">
    <property type="match status" value="1"/>
</dbReference>
<dbReference type="InterPro" id="IPR036259">
    <property type="entry name" value="MFS_trans_sf"/>
</dbReference>
<sequence length="492" mass="54894">MESEYEKDNKTKNAKWTPFLKQLLVISILWSSYFVGGMSMGSPTVVIPQLRKEANSTEAVTSEMASWLTSIIGYSGTMCVFIIIPIGHFYGRKLAMTILSVSTFISSAIIFVSKTAIHIFISQLFNGFTVAAQISIVLLLMSEYTSPKYRGVFLTIKSATYFWGIWVANAIGIFTHYKYIGIVGMVFSSISFIISLIIPESPYWLAFKGRYDECSVAHRWLKGVNEDAEEELDVLIKSQKESTKSEASNKSVRQKIQKYVAAIKQPDIIKPLLTCFLIFSMYHASGKLVCAVYAIEMMKKLTGSQSTVYSGVLILDGFTVLGMYVGCGLSKILKRRTLLLTTSIIGTTFLFAMSIYLYLVNFSFIQENPYVILTMLIGYSLAICCGPIILSSSISAELLPIRFRSFCVCIFSVYCTILLGTVVKVSPYVFNSVGFQGAYLGFGILSTITIIMIFKYVPETKDKTLLEIAAIFKEREPDAETQLKLLPSNINK</sequence>
<evidence type="ECO:0000256" key="3">
    <source>
        <dbReference type="ARBA" id="ARBA00022989"/>
    </source>
</evidence>
<dbReference type="GO" id="GO:0016020">
    <property type="term" value="C:membrane"/>
    <property type="evidence" value="ECO:0007669"/>
    <property type="project" value="UniProtKB-SubCell"/>
</dbReference>
<evidence type="ECO:0000256" key="4">
    <source>
        <dbReference type="ARBA" id="ARBA00023136"/>
    </source>
</evidence>
<gene>
    <name evidence="7" type="ORF">ABMA28_001825</name>
</gene>
<dbReference type="PANTHER" id="PTHR48021:SF68">
    <property type="entry name" value="MAJOR FACILITATOR SUPERFAMILY (MFS) PROFILE DOMAIN-CONTAINING PROTEIN"/>
    <property type="match status" value="1"/>
</dbReference>
<reference evidence="7 8" key="1">
    <citation type="submission" date="2024-06" db="EMBL/GenBank/DDBJ databases">
        <title>A chromosome-level genome assembly of beet webworm, Loxostege sticticalis.</title>
        <authorList>
            <person name="Zhang Y."/>
        </authorList>
    </citation>
    <scope>NUCLEOTIDE SEQUENCE [LARGE SCALE GENOMIC DNA]</scope>
    <source>
        <strain evidence="7">AQ028</strain>
        <tissue evidence="7">Male pupae</tissue>
    </source>
</reference>
<evidence type="ECO:0000313" key="8">
    <source>
        <dbReference type="Proteomes" id="UP001549921"/>
    </source>
</evidence>
<feature type="domain" description="Major facilitator superfamily (MFS) profile" evidence="6">
    <location>
        <begin position="25"/>
        <end position="461"/>
    </location>
</feature>
<feature type="transmembrane region" description="Helical" evidence="5">
    <location>
        <begin position="437"/>
        <end position="457"/>
    </location>
</feature>
<evidence type="ECO:0000256" key="1">
    <source>
        <dbReference type="ARBA" id="ARBA00004141"/>
    </source>
</evidence>
<dbReference type="AlphaFoldDB" id="A0ABD0T3C0"/>
<feature type="transmembrane region" description="Helical" evidence="5">
    <location>
        <begin position="94"/>
        <end position="113"/>
    </location>
</feature>
<feature type="transmembrane region" description="Helical" evidence="5">
    <location>
        <begin position="403"/>
        <end position="425"/>
    </location>
</feature>
<feature type="transmembrane region" description="Helical" evidence="5">
    <location>
        <begin position="67"/>
        <end position="87"/>
    </location>
</feature>
<feature type="transmembrane region" description="Helical" evidence="5">
    <location>
        <begin position="307"/>
        <end position="326"/>
    </location>
</feature>
<feature type="transmembrane region" description="Helical" evidence="5">
    <location>
        <begin position="338"/>
        <end position="358"/>
    </location>
</feature>
<evidence type="ECO:0000256" key="2">
    <source>
        <dbReference type="ARBA" id="ARBA00022692"/>
    </source>
</evidence>
<keyword evidence="4 5" id="KW-0472">Membrane</keyword>
<dbReference type="EMBL" id="JBEDNZ010000011">
    <property type="protein sequence ID" value="KAL0832400.1"/>
    <property type="molecule type" value="Genomic_DNA"/>
</dbReference>
<evidence type="ECO:0000259" key="6">
    <source>
        <dbReference type="PROSITE" id="PS50850"/>
    </source>
</evidence>
<protein>
    <recommendedName>
        <fullName evidence="6">Major facilitator superfamily (MFS) profile domain-containing protein</fullName>
    </recommendedName>
</protein>
<accession>A0ABD0T3C0</accession>
<dbReference type="InterPro" id="IPR005828">
    <property type="entry name" value="MFS_sugar_transport-like"/>
</dbReference>